<protein>
    <recommendedName>
        <fullName evidence="3">Histidine kinase/HSP90-like ATPase domain-containing protein</fullName>
    </recommendedName>
</protein>
<dbReference type="Gene3D" id="3.30.565.10">
    <property type="entry name" value="Histidine kinase-like ATPase, C-terminal domain"/>
    <property type="match status" value="1"/>
</dbReference>
<dbReference type="STRING" id="943816.AN217_00490"/>
<dbReference type="EMBL" id="FOGO01000015">
    <property type="protein sequence ID" value="SES29475.1"/>
    <property type="molecule type" value="Genomic_DNA"/>
</dbReference>
<accession>A0A1H9W6J1</accession>
<dbReference type="GO" id="GO:0004674">
    <property type="term" value="F:protein serine/threonine kinase activity"/>
    <property type="evidence" value="ECO:0007669"/>
    <property type="project" value="UniProtKB-KW"/>
</dbReference>
<dbReference type="AlphaFoldDB" id="A0A1H9W6J1"/>
<evidence type="ECO:0000256" key="2">
    <source>
        <dbReference type="SAM" id="MobiDB-lite"/>
    </source>
</evidence>
<feature type="region of interest" description="Disordered" evidence="2">
    <location>
        <begin position="1"/>
        <end position="29"/>
    </location>
</feature>
<evidence type="ECO:0000256" key="1">
    <source>
        <dbReference type="ARBA" id="ARBA00022527"/>
    </source>
</evidence>
<dbReference type="PANTHER" id="PTHR35526">
    <property type="entry name" value="ANTI-SIGMA-F FACTOR RSBW-RELATED"/>
    <property type="match status" value="1"/>
</dbReference>
<name>A0A1H9W6J1_9ACTN</name>
<dbReference type="InterPro" id="IPR036890">
    <property type="entry name" value="HATPase_C_sf"/>
</dbReference>
<proteinExistence type="predicted"/>
<dbReference type="PANTHER" id="PTHR35526:SF3">
    <property type="entry name" value="ANTI-SIGMA-F FACTOR RSBW"/>
    <property type="match status" value="1"/>
</dbReference>
<dbReference type="CDD" id="cd16936">
    <property type="entry name" value="HATPase_RsbW-like"/>
    <property type="match status" value="1"/>
</dbReference>
<feature type="compositionally biased region" description="Gly residues" evidence="2">
    <location>
        <begin position="185"/>
        <end position="200"/>
    </location>
</feature>
<evidence type="ECO:0000313" key="4">
    <source>
        <dbReference type="EMBL" id="SES29475.1"/>
    </source>
</evidence>
<evidence type="ECO:0000259" key="3">
    <source>
        <dbReference type="Pfam" id="PF13581"/>
    </source>
</evidence>
<keyword evidence="1" id="KW-0808">Transferase</keyword>
<reference evidence="5" key="1">
    <citation type="submission" date="2016-10" db="EMBL/GenBank/DDBJ databases">
        <authorList>
            <person name="Varghese N."/>
            <person name="Submissions S."/>
        </authorList>
    </citation>
    <scope>NUCLEOTIDE SEQUENCE [LARGE SCALE GENOMIC DNA]</scope>
    <source>
        <strain evidence="5">CGMCC 4.6825</strain>
    </source>
</reference>
<dbReference type="InterPro" id="IPR050267">
    <property type="entry name" value="Anti-sigma-factor_SerPK"/>
</dbReference>
<evidence type="ECO:0000313" key="5">
    <source>
        <dbReference type="Proteomes" id="UP000182841"/>
    </source>
</evidence>
<feature type="region of interest" description="Disordered" evidence="2">
    <location>
        <begin position="157"/>
        <end position="201"/>
    </location>
</feature>
<feature type="domain" description="Histidine kinase/HSP90-like ATPase" evidence="3">
    <location>
        <begin position="34"/>
        <end position="134"/>
    </location>
</feature>
<keyword evidence="1" id="KW-0723">Serine/threonine-protein kinase</keyword>
<sequence length="302" mass="31031">MLGTEGPTVLEPLREGLRTPDATSVSGSASCALPPRYEAVSSARNFTRSTLRYWDLAEKFDDVALVVSELVTNAMRHGLTPGADHGAASGDEGDPPVRLHLMRWSARLVCAVRDPSGQPPDVTAVRDTAAHRGAHGGFDDRGTPAGLHDRPALAHSMEYGGSMDRGGASASGAPLEPGRPPGTEGPPGHGENGGHGGHGGAVEAADAFAACDASGVSYSEDAEYETPGFTAESGRGLRLVDSFSDAWGWHPLSGPLAGKIVWALFRTGREAPALGVPALGEAPASGGVPVVSGLSGRRTHRP</sequence>
<dbReference type="Pfam" id="PF13581">
    <property type="entry name" value="HATPase_c_2"/>
    <property type="match status" value="1"/>
</dbReference>
<organism evidence="4 5">
    <name type="scientific">Streptomyces qinglanensis</name>
    <dbReference type="NCBI Taxonomy" id="943816"/>
    <lineage>
        <taxon>Bacteria</taxon>
        <taxon>Bacillati</taxon>
        <taxon>Actinomycetota</taxon>
        <taxon>Actinomycetes</taxon>
        <taxon>Kitasatosporales</taxon>
        <taxon>Streptomycetaceae</taxon>
        <taxon>Streptomyces</taxon>
    </lineage>
</organism>
<keyword evidence="5" id="KW-1185">Reference proteome</keyword>
<dbReference type="Proteomes" id="UP000182841">
    <property type="component" value="Unassembled WGS sequence"/>
</dbReference>
<keyword evidence="1" id="KW-0418">Kinase</keyword>
<dbReference type="InterPro" id="IPR003594">
    <property type="entry name" value="HATPase_dom"/>
</dbReference>
<gene>
    <name evidence="4" type="ORF">SAMN05421870_11599</name>
</gene>